<dbReference type="PANTHER" id="PTHR11203">
    <property type="entry name" value="CLEAVAGE AND POLYADENYLATION SPECIFICITY FACTOR FAMILY MEMBER"/>
    <property type="match status" value="1"/>
</dbReference>
<organism evidence="4 5">
    <name type="scientific">Candidatus Uhrbacteria bacterium GW2011_GWF2_46_218</name>
    <dbReference type="NCBI Taxonomy" id="1619001"/>
    <lineage>
        <taxon>Bacteria</taxon>
        <taxon>Candidatus Uhriibacteriota</taxon>
    </lineage>
</organism>
<sequence>MQITFHGAAREVTGSCHQIVIKDVQGNMHQYLIDCGMFQGRRYADEPNFEDFHFDPKTIEAVFVTHAHADHTGRLPKLIKAGFTGSIYCVHPTRPLTRIILEDSYHIMKENTEREGEPLLYDEEDVTQVFEQMQTVNYHETVEMTPGISFMFHDAGHILGSAFLSIEAEGKRVVFSGDLGNSDVPILPETEDLSQADVVICESTYGDSLHEDPKDRTTILRDLIEQTVRNQSVLLIPTFSIERTQEVLYEMDQILLHDLKTNLPIFLDSPMAIRATEIYRHYQNYLRFEADILREPDRDFFTFPNLVETLNREESKVINDRPAPKIIIAGSGMMSGGRIMHHLQRYLPDEKTQLLIIGYQATGTLGRRLYEGAKQVRVYGQEVEVKASVKAVGAFSSHADQNKLTKWLTPKEGDVPKKIILVHGEFAVQEVFATHLRYHLRTEVIIPEMFQEIEI</sequence>
<dbReference type="SMART" id="SM00849">
    <property type="entry name" value="Lactamase_B"/>
    <property type="match status" value="1"/>
</dbReference>
<feature type="domain" description="Metallo-beta-lactamase" evidence="2">
    <location>
        <begin position="15"/>
        <end position="223"/>
    </location>
</feature>
<keyword evidence="1" id="KW-0378">Hydrolase</keyword>
<evidence type="ECO:0000259" key="3">
    <source>
        <dbReference type="SMART" id="SM01027"/>
    </source>
</evidence>
<dbReference type="InterPro" id="IPR001279">
    <property type="entry name" value="Metallo-B-lactamas"/>
</dbReference>
<keyword evidence="4" id="KW-0269">Exonuclease</keyword>
<comment type="caution">
    <text evidence="4">The sequence shown here is derived from an EMBL/GenBank/DDBJ whole genome shotgun (WGS) entry which is preliminary data.</text>
</comment>
<dbReference type="InterPro" id="IPR050698">
    <property type="entry name" value="MBL"/>
</dbReference>
<feature type="domain" description="Beta-Casp" evidence="3">
    <location>
        <begin position="244"/>
        <end position="369"/>
    </location>
</feature>
<dbReference type="InterPro" id="IPR011108">
    <property type="entry name" value="RMMBL"/>
</dbReference>
<evidence type="ECO:0000256" key="1">
    <source>
        <dbReference type="ARBA" id="ARBA00022801"/>
    </source>
</evidence>
<dbReference type="Gene3D" id="3.40.50.10890">
    <property type="match status" value="1"/>
</dbReference>
<dbReference type="CDD" id="cd16295">
    <property type="entry name" value="TTHA0252-CPSF-like_MBL-fold"/>
    <property type="match status" value="1"/>
</dbReference>
<name>A0A0G1PN59_9BACT</name>
<dbReference type="EMBL" id="LCMG01000002">
    <property type="protein sequence ID" value="KKU34234.1"/>
    <property type="molecule type" value="Genomic_DNA"/>
</dbReference>
<dbReference type="InterPro" id="IPR022712">
    <property type="entry name" value="Beta_Casp"/>
</dbReference>
<dbReference type="InterPro" id="IPR036866">
    <property type="entry name" value="RibonucZ/Hydroxyglut_hydro"/>
</dbReference>
<evidence type="ECO:0000259" key="2">
    <source>
        <dbReference type="SMART" id="SM00849"/>
    </source>
</evidence>
<dbReference type="PANTHER" id="PTHR11203:SF37">
    <property type="entry name" value="INTEGRATOR COMPLEX SUBUNIT 11"/>
    <property type="match status" value="1"/>
</dbReference>
<gene>
    <name evidence="4" type="ORF">UX45_C0002G0031</name>
</gene>
<reference evidence="4 5" key="1">
    <citation type="journal article" date="2015" name="Nature">
        <title>rRNA introns, odd ribosomes, and small enigmatic genomes across a large radiation of phyla.</title>
        <authorList>
            <person name="Brown C.T."/>
            <person name="Hug L.A."/>
            <person name="Thomas B.C."/>
            <person name="Sharon I."/>
            <person name="Castelle C.J."/>
            <person name="Singh A."/>
            <person name="Wilkins M.J."/>
            <person name="Williams K.H."/>
            <person name="Banfield J.F."/>
        </authorList>
    </citation>
    <scope>NUCLEOTIDE SEQUENCE [LARGE SCALE GENOMIC DNA]</scope>
</reference>
<dbReference type="Pfam" id="PF07521">
    <property type="entry name" value="RMMBL"/>
    <property type="match status" value="1"/>
</dbReference>
<dbReference type="SMART" id="SM01027">
    <property type="entry name" value="Beta-Casp"/>
    <property type="match status" value="1"/>
</dbReference>
<dbReference type="Pfam" id="PF00753">
    <property type="entry name" value="Lactamase_B"/>
    <property type="match status" value="1"/>
</dbReference>
<dbReference type="Pfam" id="PF10996">
    <property type="entry name" value="Beta-Casp"/>
    <property type="match status" value="1"/>
</dbReference>
<dbReference type="Proteomes" id="UP000034705">
    <property type="component" value="Unassembled WGS sequence"/>
</dbReference>
<dbReference type="Gene3D" id="3.60.15.10">
    <property type="entry name" value="Ribonuclease Z/Hydroxyacylglutathione hydrolase-like"/>
    <property type="match status" value="1"/>
</dbReference>
<dbReference type="GO" id="GO:0004521">
    <property type="term" value="F:RNA endonuclease activity"/>
    <property type="evidence" value="ECO:0007669"/>
    <property type="project" value="TreeGrafter"/>
</dbReference>
<dbReference type="SUPFAM" id="SSF56281">
    <property type="entry name" value="Metallo-hydrolase/oxidoreductase"/>
    <property type="match status" value="1"/>
</dbReference>
<dbReference type="PATRIC" id="fig|1619001.3.peg.141"/>
<evidence type="ECO:0000313" key="5">
    <source>
        <dbReference type="Proteomes" id="UP000034705"/>
    </source>
</evidence>
<keyword evidence="4" id="KW-0540">Nuclease</keyword>
<accession>A0A0G1PN59</accession>
<proteinExistence type="predicted"/>
<evidence type="ECO:0000313" key="4">
    <source>
        <dbReference type="EMBL" id="KKU34234.1"/>
    </source>
</evidence>
<dbReference type="AlphaFoldDB" id="A0A0G1PN59"/>
<protein>
    <submittedName>
        <fullName evidence="4">Putative exonuclease of the beta-lactamase fold involved in RNA processing</fullName>
    </submittedName>
</protein>
<dbReference type="GO" id="GO:0004527">
    <property type="term" value="F:exonuclease activity"/>
    <property type="evidence" value="ECO:0007669"/>
    <property type="project" value="UniProtKB-KW"/>
</dbReference>